<evidence type="ECO:0000313" key="3">
    <source>
        <dbReference type="Proteomes" id="UP000094020"/>
    </source>
</evidence>
<dbReference type="AlphaFoldDB" id="A0A1B9HYN1"/>
<dbReference type="RefSeq" id="XP_019009567.1">
    <property type="nucleotide sequence ID" value="XM_019156849.1"/>
</dbReference>
<gene>
    <name evidence="1" type="ORF">I206_05125</name>
    <name evidence="2" type="ORF">I206_107331</name>
</gene>
<proteinExistence type="predicted"/>
<evidence type="ECO:0008006" key="4">
    <source>
        <dbReference type="Google" id="ProtNLM"/>
    </source>
</evidence>
<name>A0A1B9HYN1_9TREE</name>
<keyword evidence="3" id="KW-1185">Reference proteome</keyword>
<dbReference type="GeneID" id="30173494"/>
<dbReference type="STRING" id="1296096.A0A1B9HYN1"/>
<dbReference type="Proteomes" id="UP000094020">
    <property type="component" value="Chromosome 10"/>
</dbReference>
<dbReference type="OrthoDB" id="2562934at2759"/>
<sequence length="136" mass="14985">MPKPSVAEFVDAFFTRTLFQDDDVVASSVLASELSPDAVINMNGNDLTTESFINLINTQFRPAFSAKVLEIRDLNIVTTNTEGTTGVVAQYTRYETSGKSDNTILKQSATTIVAVEERDGKRSITRIWEAQTVDTD</sequence>
<dbReference type="KEGG" id="kpin:30173494"/>
<evidence type="ECO:0000313" key="1">
    <source>
        <dbReference type="EMBL" id="OCF48348.1"/>
    </source>
</evidence>
<reference evidence="2" key="2">
    <citation type="submission" date="2013-07" db="EMBL/GenBank/DDBJ databases">
        <authorList>
            <consortium name="The Broad Institute Genome Sequencing Platform"/>
            <person name="Cuomo C."/>
            <person name="Litvintseva A."/>
            <person name="Chen Y."/>
            <person name="Heitman J."/>
            <person name="Sun S."/>
            <person name="Springer D."/>
            <person name="Dromer F."/>
            <person name="Young S.K."/>
            <person name="Zeng Q."/>
            <person name="Gargeya S."/>
            <person name="Fitzgerald M."/>
            <person name="Abouelleil A."/>
            <person name="Alvarado L."/>
            <person name="Berlin A.M."/>
            <person name="Chapman S.B."/>
            <person name="Dewar J."/>
            <person name="Goldberg J."/>
            <person name="Griggs A."/>
            <person name="Gujja S."/>
            <person name="Hansen M."/>
            <person name="Howarth C."/>
            <person name="Imamovic A."/>
            <person name="Larimer J."/>
            <person name="McCowan C."/>
            <person name="Murphy C."/>
            <person name="Pearson M."/>
            <person name="Priest M."/>
            <person name="Roberts A."/>
            <person name="Saif S."/>
            <person name="Shea T."/>
            <person name="Sykes S."/>
            <person name="Wortman J."/>
            <person name="Nusbaum C."/>
            <person name="Birren B."/>
        </authorList>
    </citation>
    <scope>NUCLEOTIDE SEQUENCE</scope>
    <source>
        <strain evidence="2">CBS 10737</strain>
    </source>
</reference>
<evidence type="ECO:0000313" key="2">
    <source>
        <dbReference type="EMBL" id="WWC73364.1"/>
    </source>
</evidence>
<dbReference type="EMBL" id="KI894013">
    <property type="protein sequence ID" value="OCF48348.1"/>
    <property type="molecule type" value="Genomic_DNA"/>
</dbReference>
<reference evidence="1" key="1">
    <citation type="submission" date="2013-07" db="EMBL/GenBank/DDBJ databases">
        <title>The Genome Sequence of Cryptococcus pinus CBS10737.</title>
        <authorList>
            <consortium name="The Broad Institute Genome Sequencing Platform"/>
            <person name="Cuomo C."/>
            <person name="Litvintseva A."/>
            <person name="Chen Y."/>
            <person name="Heitman J."/>
            <person name="Sun S."/>
            <person name="Springer D."/>
            <person name="Dromer F."/>
            <person name="Young S.K."/>
            <person name="Zeng Q."/>
            <person name="Gargeya S."/>
            <person name="Fitzgerald M."/>
            <person name="Abouelleil A."/>
            <person name="Alvarado L."/>
            <person name="Berlin A.M."/>
            <person name="Chapman S.B."/>
            <person name="Dewar J."/>
            <person name="Goldberg J."/>
            <person name="Griggs A."/>
            <person name="Gujja S."/>
            <person name="Hansen M."/>
            <person name="Howarth C."/>
            <person name="Imamovic A."/>
            <person name="Larimer J."/>
            <person name="McCowan C."/>
            <person name="Murphy C."/>
            <person name="Pearson M."/>
            <person name="Priest M."/>
            <person name="Roberts A."/>
            <person name="Saif S."/>
            <person name="Shea T."/>
            <person name="Sykes S."/>
            <person name="Wortman J."/>
            <person name="Nusbaum C."/>
            <person name="Birren B."/>
        </authorList>
    </citation>
    <scope>NUCLEOTIDE SEQUENCE [LARGE SCALE GENOMIC DNA]</scope>
    <source>
        <strain evidence="1">CBS 10737</strain>
    </source>
</reference>
<dbReference type="EMBL" id="CP144528">
    <property type="protein sequence ID" value="WWC73364.1"/>
    <property type="molecule type" value="Genomic_DNA"/>
</dbReference>
<protein>
    <recommendedName>
        <fullName evidence="4">SnoaL-like domain-containing protein</fullName>
    </recommendedName>
</protein>
<reference evidence="1" key="3">
    <citation type="submission" date="2016-07" db="EMBL/GenBank/DDBJ databases">
        <title>Evolution of pathogenesis and genome organization in the Tremellales.</title>
        <authorList>
            <person name="Cuomo C."/>
            <person name="Litvintseva A."/>
            <person name="Heitman J."/>
            <person name="Chen Y."/>
            <person name="Sun S."/>
            <person name="Springer D."/>
            <person name="Dromer F."/>
            <person name="Young S."/>
            <person name="Zeng Q."/>
            <person name="Chapman S."/>
            <person name="Gujja S."/>
            <person name="Saif S."/>
            <person name="Birren B."/>
        </authorList>
    </citation>
    <scope>NUCLEOTIDE SEQUENCE</scope>
    <source>
        <strain evidence="1">CBS 10737</strain>
    </source>
</reference>
<organism evidence="1">
    <name type="scientific">Kwoniella pini CBS 10737</name>
    <dbReference type="NCBI Taxonomy" id="1296096"/>
    <lineage>
        <taxon>Eukaryota</taxon>
        <taxon>Fungi</taxon>
        <taxon>Dikarya</taxon>
        <taxon>Basidiomycota</taxon>
        <taxon>Agaricomycotina</taxon>
        <taxon>Tremellomycetes</taxon>
        <taxon>Tremellales</taxon>
        <taxon>Cryptococcaceae</taxon>
        <taxon>Kwoniella</taxon>
    </lineage>
</organism>
<reference evidence="2" key="4">
    <citation type="submission" date="2024-02" db="EMBL/GenBank/DDBJ databases">
        <title>Comparative genomics of Cryptococcus and Kwoniella reveals pathogenesis evolution and contrasting modes of karyotype evolution via chromosome fusion or intercentromeric recombination.</title>
        <authorList>
            <person name="Coelho M.A."/>
            <person name="David-Palma M."/>
            <person name="Shea T."/>
            <person name="Bowers K."/>
            <person name="McGinley-Smith S."/>
            <person name="Mohammad A.W."/>
            <person name="Gnirke A."/>
            <person name="Yurkov A.M."/>
            <person name="Nowrousian M."/>
            <person name="Sun S."/>
            <person name="Cuomo C.A."/>
            <person name="Heitman J."/>
        </authorList>
    </citation>
    <scope>NUCLEOTIDE SEQUENCE</scope>
    <source>
        <strain evidence="2">CBS 10737</strain>
    </source>
</reference>
<accession>A0A1B9HYN1</accession>